<feature type="signal peptide" evidence="2">
    <location>
        <begin position="1"/>
        <end position="20"/>
    </location>
</feature>
<evidence type="ECO:0000313" key="3">
    <source>
        <dbReference type="EMBL" id="KAK8940355.1"/>
    </source>
</evidence>
<keyword evidence="1" id="KW-0472">Membrane</keyword>
<keyword evidence="1" id="KW-1133">Transmembrane helix</keyword>
<accession>A0ABR2LH96</accession>
<dbReference type="EMBL" id="JBBWWR010000020">
    <property type="protein sequence ID" value="KAK8940355.1"/>
    <property type="molecule type" value="Genomic_DNA"/>
</dbReference>
<sequence>MILTIFLILVPVLLFAVSVSQRLVNEFQHHLGELIRGIPLGFAFYVSIILFIPRLFNVSSNSLLGRQCILLC</sequence>
<dbReference type="Proteomes" id="UP001412067">
    <property type="component" value="Unassembled WGS sequence"/>
</dbReference>
<evidence type="ECO:0000313" key="4">
    <source>
        <dbReference type="Proteomes" id="UP001412067"/>
    </source>
</evidence>
<protein>
    <submittedName>
        <fullName evidence="3">Uncharacterized protein</fullName>
    </submittedName>
</protein>
<evidence type="ECO:0000256" key="2">
    <source>
        <dbReference type="SAM" id="SignalP"/>
    </source>
</evidence>
<keyword evidence="1" id="KW-0812">Transmembrane</keyword>
<feature type="transmembrane region" description="Helical" evidence="1">
    <location>
        <begin position="38"/>
        <end position="56"/>
    </location>
</feature>
<organism evidence="3 4">
    <name type="scientific">Platanthera guangdongensis</name>
    <dbReference type="NCBI Taxonomy" id="2320717"/>
    <lineage>
        <taxon>Eukaryota</taxon>
        <taxon>Viridiplantae</taxon>
        <taxon>Streptophyta</taxon>
        <taxon>Embryophyta</taxon>
        <taxon>Tracheophyta</taxon>
        <taxon>Spermatophyta</taxon>
        <taxon>Magnoliopsida</taxon>
        <taxon>Liliopsida</taxon>
        <taxon>Asparagales</taxon>
        <taxon>Orchidaceae</taxon>
        <taxon>Orchidoideae</taxon>
        <taxon>Orchideae</taxon>
        <taxon>Orchidinae</taxon>
        <taxon>Platanthera</taxon>
    </lineage>
</organism>
<reference evidence="3 4" key="1">
    <citation type="journal article" date="2022" name="Nat. Plants">
        <title>Genomes of leafy and leafless Platanthera orchids illuminate the evolution of mycoheterotrophy.</title>
        <authorList>
            <person name="Li M.H."/>
            <person name="Liu K.W."/>
            <person name="Li Z."/>
            <person name="Lu H.C."/>
            <person name="Ye Q.L."/>
            <person name="Zhang D."/>
            <person name="Wang J.Y."/>
            <person name="Li Y.F."/>
            <person name="Zhong Z.M."/>
            <person name="Liu X."/>
            <person name="Yu X."/>
            <person name="Liu D.K."/>
            <person name="Tu X.D."/>
            <person name="Liu B."/>
            <person name="Hao Y."/>
            <person name="Liao X.Y."/>
            <person name="Jiang Y.T."/>
            <person name="Sun W.H."/>
            <person name="Chen J."/>
            <person name="Chen Y.Q."/>
            <person name="Ai Y."/>
            <person name="Zhai J.W."/>
            <person name="Wu S.S."/>
            <person name="Zhou Z."/>
            <person name="Hsiao Y.Y."/>
            <person name="Wu W.L."/>
            <person name="Chen Y.Y."/>
            <person name="Lin Y.F."/>
            <person name="Hsu J.L."/>
            <person name="Li C.Y."/>
            <person name="Wang Z.W."/>
            <person name="Zhao X."/>
            <person name="Zhong W.Y."/>
            <person name="Ma X.K."/>
            <person name="Ma L."/>
            <person name="Huang J."/>
            <person name="Chen G.Z."/>
            <person name="Huang M.Z."/>
            <person name="Huang L."/>
            <person name="Peng D.H."/>
            <person name="Luo Y.B."/>
            <person name="Zou S.Q."/>
            <person name="Chen S.P."/>
            <person name="Lan S."/>
            <person name="Tsai W.C."/>
            <person name="Van de Peer Y."/>
            <person name="Liu Z.J."/>
        </authorList>
    </citation>
    <scope>NUCLEOTIDE SEQUENCE [LARGE SCALE GENOMIC DNA]</scope>
    <source>
        <strain evidence="3">Lor288</strain>
    </source>
</reference>
<keyword evidence="4" id="KW-1185">Reference proteome</keyword>
<name>A0ABR2LH96_9ASPA</name>
<gene>
    <name evidence="3" type="ORF">KSP40_PGU013023</name>
</gene>
<evidence type="ECO:0000256" key="1">
    <source>
        <dbReference type="SAM" id="Phobius"/>
    </source>
</evidence>
<proteinExistence type="predicted"/>
<comment type="caution">
    <text evidence="3">The sequence shown here is derived from an EMBL/GenBank/DDBJ whole genome shotgun (WGS) entry which is preliminary data.</text>
</comment>
<keyword evidence="2" id="KW-0732">Signal</keyword>
<feature type="chain" id="PRO_5045280140" evidence="2">
    <location>
        <begin position="21"/>
        <end position="72"/>
    </location>
</feature>